<name>A0A1Y2BYX9_9FUNG</name>
<dbReference type="Pfam" id="PF00689">
    <property type="entry name" value="Cation_ATPase_C"/>
    <property type="match status" value="1"/>
</dbReference>
<dbReference type="SUPFAM" id="SSF56784">
    <property type="entry name" value="HAD-like"/>
    <property type="match status" value="1"/>
</dbReference>
<proteinExistence type="predicted"/>
<gene>
    <name evidence="9" type="ORF">BCR33DRAFT_720111</name>
</gene>
<dbReference type="STRING" id="329046.A0A1Y2BYX9"/>
<dbReference type="InterPro" id="IPR006068">
    <property type="entry name" value="ATPase_P-typ_cation-transptr_C"/>
</dbReference>
<dbReference type="Gene3D" id="1.20.1110.10">
    <property type="entry name" value="Calcium-transporting ATPase, transmembrane domain"/>
    <property type="match status" value="2"/>
</dbReference>
<evidence type="ECO:0000256" key="1">
    <source>
        <dbReference type="ARBA" id="ARBA00004651"/>
    </source>
</evidence>
<keyword evidence="2" id="KW-1003">Cell membrane</keyword>
<dbReference type="InterPro" id="IPR001757">
    <property type="entry name" value="P_typ_ATPase"/>
</dbReference>
<protein>
    <submittedName>
        <fullName evidence="9">Calcium ATPase</fullName>
    </submittedName>
</protein>
<accession>A0A1Y2BYX9</accession>
<comment type="subcellular location">
    <subcellularLocation>
        <location evidence="1">Cell membrane</location>
        <topology evidence="1">Multi-pass membrane protein</topology>
    </subcellularLocation>
</comment>
<feature type="transmembrane region" description="Helical" evidence="6">
    <location>
        <begin position="728"/>
        <end position="744"/>
    </location>
</feature>
<dbReference type="NCBIfam" id="TIGR01494">
    <property type="entry name" value="ATPase_P-type"/>
    <property type="match status" value="1"/>
</dbReference>
<feature type="transmembrane region" description="Helical" evidence="6">
    <location>
        <begin position="130"/>
        <end position="152"/>
    </location>
</feature>
<dbReference type="OrthoDB" id="158672at2759"/>
<dbReference type="PANTHER" id="PTHR43294:SF21">
    <property type="entry name" value="CATION TRANSPORTING ATPASE"/>
    <property type="match status" value="1"/>
</dbReference>
<comment type="caution">
    <text evidence="9">The sequence shown here is derived from an EMBL/GenBank/DDBJ whole genome shotgun (WGS) entry which is preliminary data.</text>
</comment>
<evidence type="ECO:0000313" key="10">
    <source>
        <dbReference type="Proteomes" id="UP000193642"/>
    </source>
</evidence>
<dbReference type="GO" id="GO:0006883">
    <property type="term" value="P:intracellular sodium ion homeostasis"/>
    <property type="evidence" value="ECO:0007669"/>
    <property type="project" value="TreeGrafter"/>
</dbReference>
<dbReference type="GO" id="GO:0005886">
    <property type="term" value="C:plasma membrane"/>
    <property type="evidence" value="ECO:0007669"/>
    <property type="project" value="UniProtKB-SubCell"/>
</dbReference>
<feature type="transmembrane region" description="Helical" evidence="6">
    <location>
        <begin position="607"/>
        <end position="630"/>
    </location>
</feature>
<dbReference type="Proteomes" id="UP000193642">
    <property type="component" value="Unassembled WGS sequence"/>
</dbReference>
<dbReference type="Gene3D" id="2.70.150.10">
    <property type="entry name" value="Calcium-transporting ATPase, cytoplasmic transduction domain A"/>
    <property type="match status" value="1"/>
</dbReference>
<dbReference type="Gene3D" id="3.40.50.1000">
    <property type="entry name" value="HAD superfamily/HAD-like"/>
    <property type="match status" value="1"/>
</dbReference>
<dbReference type="SUPFAM" id="SSF81665">
    <property type="entry name" value="Calcium ATPase, transmembrane domain M"/>
    <property type="match status" value="1"/>
</dbReference>
<evidence type="ECO:0000256" key="3">
    <source>
        <dbReference type="ARBA" id="ARBA00022692"/>
    </source>
</evidence>
<dbReference type="Pfam" id="PF00122">
    <property type="entry name" value="E1-E2_ATPase"/>
    <property type="match status" value="1"/>
</dbReference>
<keyword evidence="5 6" id="KW-0472">Membrane</keyword>
<dbReference type="PANTHER" id="PTHR43294">
    <property type="entry name" value="SODIUM/POTASSIUM-TRANSPORTING ATPASE SUBUNIT ALPHA"/>
    <property type="match status" value="1"/>
</dbReference>
<sequence length="766" mass="84119">MSDKNEKPATVAFAINTQSADVGLPVQRVDTIEALRNTAIGNTTGLALERTTTGEMIPIFKTISQDVLAQLGSISAEKGGLVSIDAASRLKKNGYVFLFGGFCFLMWCSAAIIFLSYYPLPQLDGVAPSPYNLGLVILLLIVIHFQAAFYFWQDWSSSSTISIPASEVVVGDIVEIKLGNKIPADCIILEASHDLAVDRSILTGESIPVSASAKCTDPSYMESKNAVVAFTGDNTVMGQLPSSGKKKSERTLLQKEVDNFVVFVASIAFTCGVACMLVWGFYLNKQPIVQYDIIGMLGNLCGIIVAFVPEGLPIAVSVSLTLIARRMSKQFVLVKNLTTIETLGAVTIICTTRRYQGVSAKAKAFSTLLRSMCAAEFVDDESVPLADRTISGDATDKAVLLRVFDGATTMFVKGAPDVIYPKITRIVNADGSISPFDDAAKLWAGEGKRDCQKLMDDLVLVGLGAIVDPPRPETKDTVEKCKKAHIRVAMVNKKGKKIYERAEPLKWRAHRALYFWKEIDGLTTKTGTRFVATGACVWTYLCEQKLKIVDEFKIREEVVAVTGDGVNDSLLKAANVGVAMGEVLKIYFDDTPPRNPRRSLVNGQMFIHVYLFMVEAGIPFNQLVFMYGALTTDPVVFPNNVTMSLDDVTKYSNAGNSVYFVCLVICQLFGNMYCARTRFNSVFQQNPFWGPTKNLNLLYATVISLSVAALFVYTPWLNGVFNSAPIPAMYWFIPLPCGMFIIMMDELRKLAVRTYGHDSIVGRYSW</sequence>
<keyword evidence="3 6" id="KW-0812">Transmembrane</keyword>
<evidence type="ECO:0000256" key="4">
    <source>
        <dbReference type="ARBA" id="ARBA00022989"/>
    </source>
</evidence>
<dbReference type="GO" id="GO:0030007">
    <property type="term" value="P:intracellular potassium ion homeostasis"/>
    <property type="evidence" value="ECO:0007669"/>
    <property type="project" value="TreeGrafter"/>
</dbReference>
<dbReference type="InterPro" id="IPR008250">
    <property type="entry name" value="ATPase_P-typ_transduc_dom_A_sf"/>
</dbReference>
<feature type="transmembrane region" description="Helical" evidence="6">
    <location>
        <begin position="95"/>
        <end position="118"/>
    </location>
</feature>
<dbReference type="GO" id="GO:0005391">
    <property type="term" value="F:P-type sodium:potassium-exchanging transporter activity"/>
    <property type="evidence" value="ECO:0007669"/>
    <property type="project" value="TreeGrafter"/>
</dbReference>
<evidence type="ECO:0000313" key="9">
    <source>
        <dbReference type="EMBL" id="ORY39275.1"/>
    </source>
</evidence>
<organism evidence="9 10">
    <name type="scientific">Rhizoclosmatium globosum</name>
    <dbReference type="NCBI Taxonomy" id="329046"/>
    <lineage>
        <taxon>Eukaryota</taxon>
        <taxon>Fungi</taxon>
        <taxon>Fungi incertae sedis</taxon>
        <taxon>Chytridiomycota</taxon>
        <taxon>Chytridiomycota incertae sedis</taxon>
        <taxon>Chytridiomycetes</taxon>
        <taxon>Chytridiales</taxon>
        <taxon>Chytriomycetaceae</taxon>
        <taxon>Rhizoclosmatium</taxon>
    </lineage>
</organism>
<dbReference type="SUPFAM" id="SSF81660">
    <property type="entry name" value="Metal cation-transporting ATPase, ATP-binding domain N"/>
    <property type="match status" value="1"/>
</dbReference>
<dbReference type="InterPro" id="IPR050510">
    <property type="entry name" value="Cation_transp_ATPase_P-type"/>
</dbReference>
<dbReference type="GO" id="GO:1902600">
    <property type="term" value="P:proton transmembrane transport"/>
    <property type="evidence" value="ECO:0007669"/>
    <property type="project" value="TreeGrafter"/>
</dbReference>
<dbReference type="InterPro" id="IPR059000">
    <property type="entry name" value="ATPase_P-type_domA"/>
</dbReference>
<evidence type="ECO:0000259" key="8">
    <source>
        <dbReference type="Pfam" id="PF00689"/>
    </source>
</evidence>
<dbReference type="InterPro" id="IPR023214">
    <property type="entry name" value="HAD_sf"/>
</dbReference>
<dbReference type="GO" id="GO:0016887">
    <property type="term" value="F:ATP hydrolysis activity"/>
    <property type="evidence" value="ECO:0007669"/>
    <property type="project" value="InterPro"/>
</dbReference>
<feature type="non-terminal residue" evidence="9">
    <location>
        <position position="1"/>
    </location>
</feature>
<dbReference type="EMBL" id="MCGO01000040">
    <property type="protein sequence ID" value="ORY39275.1"/>
    <property type="molecule type" value="Genomic_DNA"/>
</dbReference>
<keyword evidence="4 6" id="KW-1133">Transmembrane helix</keyword>
<dbReference type="InterPro" id="IPR036412">
    <property type="entry name" value="HAD-like_sf"/>
</dbReference>
<feature type="transmembrane region" description="Helical" evidence="6">
    <location>
        <begin position="260"/>
        <end position="282"/>
    </location>
</feature>
<feature type="transmembrane region" description="Helical" evidence="6">
    <location>
        <begin position="294"/>
        <end position="323"/>
    </location>
</feature>
<dbReference type="AlphaFoldDB" id="A0A1Y2BYX9"/>
<evidence type="ECO:0000259" key="7">
    <source>
        <dbReference type="Pfam" id="PF00122"/>
    </source>
</evidence>
<feature type="domain" description="Cation-transporting P-type ATPase C-terminal" evidence="8">
    <location>
        <begin position="591"/>
        <end position="750"/>
    </location>
</feature>
<dbReference type="PRINTS" id="PR00119">
    <property type="entry name" value="CATATPASE"/>
</dbReference>
<dbReference type="SUPFAM" id="SSF81653">
    <property type="entry name" value="Calcium ATPase, transduction domain A"/>
    <property type="match status" value="1"/>
</dbReference>
<dbReference type="InterPro" id="IPR023299">
    <property type="entry name" value="ATPase_P-typ_cyto_dom_N"/>
</dbReference>
<dbReference type="GO" id="GO:0036376">
    <property type="term" value="P:sodium ion export across plasma membrane"/>
    <property type="evidence" value="ECO:0007669"/>
    <property type="project" value="TreeGrafter"/>
</dbReference>
<evidence type="ECO:0000256" key="6">
    <source>
        <dbReference type="SAM" id="Phobius"/>
    </source>
</evidence>
<dbReference type="GO" id="GO:0005524">
    <property type="term" value="F:ATP binding"/>
    <property type="evidence" value="ECO:0007669"/>
    <property type="project" value="InterPro"/>
</dbReference>
<evidence type="ECO:0000256" key="5">
    <source>
        <dbReference type="ARBA" id="ARBA00023136"/>
    </source>
</evidence>
<evidence type="ECO:0000256" key="2">
    <source>
        <dbReference type="ARBA" id="ARBA00022475"/>
    </source>
</evidence>
<feature type="transmembrane region" description="Helical" evidence="6">
    <location>
        <begin position="657"/>
        <end position="675"/>
    </location>
</feature>
<keyword evidence="10" id="KW-1185">Reference proteome</keyword>
<dbReference type="Gene3D" id="3.40.1110.10">
    <property type="entry name" value="Calcium-transporting ATPase, cytoplasmic domain N"/>
    <property type="match status" value="1"/>
</dbReference>
<reference evidence="9 10" key="1">
    <citation type="submission" date="2016-07" db="EMBL/GenBank/DDBJ databases">
        <title>Pervasive Adenine N6-methylation of Active Genes in Fungi.</title>
        <authorList>
            <consortium name="DOE Joint Genome Institute"/>
            <person name="Mondo S.J."/>
            <person name="Dannebaum R.O."/>
            <person name="Kuo R.C."/>
            <person name="Labutti K."/>
            <person name="Haridas S."/>
            <person name="Kuo A."/>
            <person name="Salamov A."/>
            <person name="Ahrendt S.R."/>
            <person name="Lipzen A."/>
            <person name="Sullivan W."/>
            <person name="Andreopoulos W.B."/>
            <person name="Clum A."/>
            <person name="Lindquist E."/>
            <person name="Daum C."/>
            <person name="Ramamoorthy G.K."/>
            <person name="Gryganskyi A."/>
            <person name="Culley D."/>
            <person name="Magnuson J.K."/>
            <person name="James T.Y."/>
            <person name="O'Malley M.A."/>
            <person name="Stajich J.E."/>
            <person name="Spatafora J.W."/>
            <person name="Visel A."/>
            <person name="Grigoriev I.V."/>
        </authorList>
    </citation>
    <scope>NUCLEOTIDE SEQUENCE [LARGE SCALE GENOMIC DNA]</scope>
    <source>
        <strain evidence="9 10">JEL800</strain>
    </source>
</reference>
<feature type="transmembrane region" description="Helical" evidence="6">
    <location>
        <begin position="696"/>
        <end position="716"/>
    </location>
</feature>
<dbReference type="InterPro" id="IPR023298">
    <property type="entry name" value="ATPase_P-typ_TM_dom_sf"/>
</dbReference>
<dbReference type="GO" id="GO:1990573">
    <property type="term" value="P:potassium ion import across plasma membrane"/>
    <property type="evidence" value="ECO:0007669"/>
    <property type="project" value="TreeGrafter"/>
</dbReference>
<feature type="domain" description="P-type ATPase A" evidence="7">
    <location>
        <begin position="159"/>
        <end position="222"/>
    </location>
</feature>